<dbReference type="Gene3D" id="1.10.150.20">
    <property type="entry name" value="5' to 3' exonuclease, C-terminal subdomain"/>
    <property type="match status" value="1"/>
</dbReference>
<dbReference type="EC" id="2.7.7.7" evidence="1"/>
<reference evidence="13 14" key="1">
    <citation type="submission" date="2019-03" db="EMBL/GenBank/DDBJ databases">
        <title>Rhodosporidium diobovatum UCD-FST 08-225 genome sequencing, assembly, and annotation.</title>
        <authorList>
            <person name="Fakankun I.U."/>
            <person name="Fristensky B."/>
            <person name="Levin D.B."/>
        </authorList>
    </citation>
    <scope>NUCLEOTIDE SEQUENCE [LARGE SCALE GENOMIC DNA]</scope>
    <source>
        <strain evidence="13 14">UCD-FST 08-225</strain>
    </source>
</reference>
<dbReference type="InterPro" id="IPR002054">
    <property type="entry name" value="DNA-dir_DNA_pol_X"/>
</dbReference>
<feature type="compositionally biased region" description="Basic and acidic residues" evidence="11">
    <location>
        <begin position="658"/>
        <end position="670"/>
    </location>
</feature>
<keyword evidence="3" id="KW-0808">Transferase</keyword>
<dbReference type="EMBL" id="SOZI01000020">
    <property type="protein sequence ID" value="TNY22814.1"/>
    <property type="molecule type" value="Genomic_DNA"/>
</dbReference>
<feature type="compositionally biased region" description="Polar residues" evidence="11">
    <location>
        <begin position="513"/>
        <end position="524"/>
    </location>
</feature>
<dbReference type="Proteomes" id="UP000311382">
    <property type="component" value="Unassembled WGS sequence"/>
</dbReference>
<evidence type="ECO:0000256" key="4">
    <source>
        <dbReference type="ARBA" id="ARBA00022695"/>
    </source>
</evidence>
<dbReference type="Pfam" id="PF14791">
    <property type="entry name" value="DNA_pol_B_thumb"/>
    <property type="match status" value="1"/>
</dbReference>
<dbReference type="InterPro" id="IPR001357">
    <property type="entry name" value="BRCT_dom"/>
</dbReference>
<keyword evidence="2" id="KW-0237">DNA synthesis</keyword>
<dbReference type="PANTHER" id="PTHR11276">
    <property type="entry name" value="DNA POLYMERASE TYPE-X FAMILY MEMBER"/>
    <property type="match status" value="1"/>
</dbReference>
<feature type="compositionally biased region" description="Basic residues" evidence="11">
    <location>
        <begin position="216"/>
        <end position="226"/>
    </location>
</feature>
<evidence type="ECO:0000313" key="13">
    <source>
        <dbReference type="EMBL" id="TNY22814.1"/>
    </source>
</evidence>
<dbReference type="OrthoDB" id="205514at2759"/>
<dbReference type="GO" id="GO:0003677">
    <property type="term" value="F:DNA binding"/>
    <property type="evidence" value="ECO:0007669"/>
    <property type="project" value="InterPro"/>
</dbReference>
<feature type="region of interest" description="Disordered" evidence="11">
    <location>
        <begin position="439"/>
        <end position="576"/>
    </location>
</feature>
<dbReference type="AlphaFoldDB" id="A0A5C5G3D0"/>
<dbReference type="PRINTS" id="PR00870">
    <property type="entry name" value="DNAPOLXBETA"/>
</dbReference>
<keyword evidence="5" id="KW-0235">DNA replication</keyword>
<evidence type="ECO:0000256" key="8">
    <source>
        <dbReference type="ARBA" id="ARBA00023204"/>
    </source>
</evidence>
<dbReference type="SUPFAM" id="SSF81585">
    <property type="entry name" value="PsbU/PolX domain-like"/>
    <property type="match status" value="1"/>
</dbReference>
<dbReference type="GO" id="GO:0005634">
    <property type="term" value="C:nucleus"/>
    <property type="evidence" value="ECO:0007669"/>
    <property type="project" value="TreeGrafter"/>
</dbReference>
<evidence type="ECO:0000259" key="12">
    <source>
        <dbReference type="PROSITE" id="PS50172"/>
    </source>
</evidence>
<evidence type="ECO:0000256" key="10">
    <source>
        <dbReference type="PIRSR" id="PIRSR622312-50"/>
    </source>
</evidence>
<feature type="domain" description="BRCT" evidence="12">
    <location>
        <begin position="384"/>
        <end position="414"/>
    </location>
</feature>
<dbReference type="STRING" id="5288.A0A5C5G3D0"/>
<dbReference type="InterPro" id="IPR028207">
    <property type="entry name" value="DNA_pol_B_palm_palm"/>
</dbReference>
<dbReference type="InterPro" id="IPR022312">
    <property type="entry name" value="DNA_pol_X"/>
</dbReference>
<dbReference type="InterPro" id="IPR018944">
    <property type="entry name" value="DNA_pol_lambd_fingers_domain"/>
</dbReference>
<dbReference type="Gene3D" id="3.30.210.10">
    <property type="entry name" value="DNA polymerase, thumb domain"/>
    <property type="match status" value="1"/>
</dbReference>
<dbReference type="InterPro" id="IPR002008">
    <property type="entry name" value="DNA_pol_X_beta-like"/>
</dbReference>
<sequence>MAPLGSLAHLLEPEPSFADQLVRLESLYPVHPLFLPIDGGPFDSDEEQELLAKQDAARGLSCARARVAPTKKVHARPPPPPPPKRKARRLPTSPPEPPGPAAQSHRLEQPASSASDEQAMVSSDERTSSSSDEEDAAAAGPTSPPGRPAKRPRDVVELSTDADADEDDEVMVEASSPPIRRQGTAVRAATGAELRRRLRAAARAAAPVEQEGAPKGRGRSAKKARLSRTLDQAVDDANKLNRQKLLAQFSTIATFVDHLAEFERAPTTRPRILDGCRIVFINTDDWTNTAPRKNRFVEALRLNMGIAARNGATLVKPDEFVPPPFDVSDDKVATASDTLATRAETEQWTTHVIPLEPAQGRHKLSYDKVLSCLGTASGGIGPDELGPYVKVVQFKWISACVNARARVDEGEFVLPGDYREGARRLQERERALEAELRRKAKARERERRKERQQEDPSRSRRPGARDADGDADEDTQRESDVEDDEPMDGVSPLGPDDWPEGEAPAPGYFDLPRSQSTAASSIPQRSKGKDKQPEVGGGGPEDSSDPIDDPDRTRMHGTGGGDDADPTPTGGLPASLFVYEGLEEENDIIKTLGAEAVDKLNEVSALDLIGEDPNAALSTRDLDDNATDHENSDGELDEESFDPKKKRPAKGWACDNPDANRAHREGPNERSAKTLELLAGLIPKIVDKDEFRIRSHMRAANILRGYKTKLERRRDLVKIRGIGDKLANKIIEIIRTGTHRRLSMYETEQDKAQKLFGDLYGIGKTAQDLYAKGARSIDDLRGDPKRYGITRRAVLIGLEYYEDLLDRIPRAEVTEIVEAVKKLAREIDPKLQVDCMGSYRRGADSSGDIDLLVTRDPSDGKTHEGLVKKLWKKMKEAGIAQFELSLPNDANSLDAKINGLCKVPREGAKMRRIDILGVPWHEMPAALIYFSSGSHFNRSLRLKARRHGYRLNQRGLYKDVARDRQGLKLTEGTLVKGIKTERDIFRVLNVPWRPPEERNI</sequence>
<dbReference type="CDD" id="cd00141">
    <property type="entry name" value="NT_POLXc"/>
    <property type="match status" value="1"/>
</dbReference>
<evidence type="ECO:0000256" key="5">
    <source>
        <dbReference type="ARBA" id="ARBA00022705"/>
    </source>
</evidence>
<dbReference type="InterPro" id="IPR043519">
    <property type="entry name" value="NT_sf"/>
</dbReference>
<accession>A0A5C5G3D0</accession>
<proteinExistence type="predicted"/>
<dbReference type="InterPro" id="IPR010996">
    <property type="entry name" value="HHH_MUS81"/>
</dbReference>
<keyword evidence="14" id="KW-1185">Reference proteome</keyword>
<evidence type="ECO:0000256" key="3">
    <source>
        <dbReference type="ARBA" id="ARBA00022679"/>
    </source>
</evidence>
<dbReference type="PANTHER" id="PTHR11276:SF28">
    <property type="entry name" value="DNA POLYMERASE LAMBDA"/>
    <property type="match status" value="1"/>
</dbReference>
<gene>
    <name evidence="13" type="ORF">DMC30DRAFT_118382</name>
</gene>
<dbReference type="SUPFAM" id="SSF47802">
    <property type="entry name" value="DNA polymerase beta, N-terminal domain-like"/>
    <property type="match status" value="1"/>
</dbReference>
<evidence type="ECO:0000256" key="7">
    <source>
        <dbReference type="ARBA" id="ARBA00022932"/>
    </source>
</evidence>
<feature type="region of interest" description="Disordered" evidence="11">
    <location>
        <begin position="616"/>
        <end position="670"/>
    </location>
</feature>
<dbReference type="SMART" id="SM00483">
    <property type="entry name" value="POLXc"/>
    <property type="match status" value="1"/>
</dbReference>
<feature type="region of interest" description="Disordered" evidence="11">
    <location>
        <begin position="38"/>
        <end position="190"/>
    </location>
</feature>
<dbReference type="InterPro" id="IPR029398">
    <property type="entry name" value="PolB_thumb"/>
</dbReference>
<dbReference type="PROSITE" id="PS50172">
    <property type="entry name" value="BRCT"/>
    <property type="match status" value="1"/>
</dbReference>
<feature type="compositionally biased region" description="Basic and acidic residues" evidence="11">
    <location>
        <begin position="439"/>
        <end position="479"/>
    </location>
</feature>
<evidence type="ECO:0000256" key="9">
    <source>
        <dbReference type="ARBA" id="ARBA00049244"/>
    </source>
</evidence>
<evidence type="ECO:0000256" key="1">
    <source>
        <dbReference type="ARBA" id="ARBA00012417"/>
    </source>
</evidence>
<dbReference type="Pfam" id="PF14792">
    <property type="entry name" value="DNA_pol_B_palm"/>
    <property type="match status" value="1"/>
</dbReference>
<evidence type="ECO:0000256" key="6">
    <source>
        <dbReference type="ARBA" id="ARBA00022763"/>
    </source>
</evidence>
<dbReference type="PRINTS" id="PR00869">
    <property type="entry name" value="DNAPOLX"/>
</dbReference>
<protein>
    <recommendedName>
        <fullName evidence="1">DNA-directed DNA polymerase</fullName>
        <ecNumber evidence="1">2.7.7.7</ecNumber>
    </recommendedName>
</protein>
<keyword evidence="8" id="KW-0234">DNA repair</keyword>
<evidence type="ECO:0000256" key="2">
    <source>
        <dbReference type="ARBA" id="ARBA00022634"/>
    </source>
</evidence>
<keyword evidence="4" id="KW-0548">Nucleotidyltransferase</keyword>
<feature type="region of interest" description="Disordered" evidence="11">
    <location>
        <begin position="203"/>
        <end position="227"/>
    </location>
</feature>
<evidence type="ECO:0000256" key="11">
    <source>
        <dbReference type="SAM" id="MobiDB-lite"/>
    </source>
</evidence>
<comment type="catalytic activity">
    <reaction evidence="9">
        <text>DNA(n) + a 2'-deoxyribonucleoside 5'-triphosphate = DNA(n+1) + diphosphate</text>
        <dbReference type="Rhea" id="RHEA:22508"/>
        <dbReference type="Rhea" id="RHEA-COMP:17339"/>
        <dbReference type="Rhea" id="RHEA-COMP:17340"/>
        <dbReference type="ChEBI" id="CHEBI:33019"/>
        <dbReference type="ChEBI" id="CHEBI:61560"/>
        <dbReference type="ChEBI" id="CHEBI:173112"/>
        <dbReference type="EC" id="2.7.7.7"/>
    </reaction>
</comment>
<organism evidence="13 14">
    <name type="scientific">Rhodotorula diobovata</name>
    <dbReference type="NCBI Taxonomy" id="5288"/>
    <lineage>
        <taxon>Eukaryota</taxon>
        <taxon>Fungi</taxon>
        <taxon>Dikarya</taxon>
        <taxon>Basidiomycota</taxon>
        <taxon>Pucciniomycotina</taxon>
        <taxon>Microbotryomycetes</taxon>
        <taxon>Sporidiobolales</taxon>
        <taxon>Sporidiobolaceae</taxon>
        <taxon>Rhodotorula</taxon>
    </lineage>
</organism>
<keyword evidence="6" id="KW-0227">DNA damage</keyword>
<dbReference type="Pfam" id="PF10391">
    <property type="entry name" value="DNA_pol_lambd_f"/>
    <property type="match status" value="1"/>
</dbReference>
<keyword evidence="7" id="KW-0239">DNA-directed DNA polymerase</keyword>
<name>A0A5C5G3D0_9BASI</name>
<feature type="compositionally biased region" description="Basic and acidic residues" evidence="11">
    <location>
        <begin position="620"/>
        <end position="632"/>
    </location>
</feature>
<dbReference type="Gene3D" id="1.10.150.110">
    <property type="entry name" value="DNA polymerase beta, N-terminal domain-like"/>
    <property type="match status" value="1"/>
</dbReference>
<dbReference type="Pfam" id="PF14716">
    <property type="entry name" value="HHH_8"/>
    <property type="match status" value="1"/>
</dbReference>
<evidence type="ECO:0000313" key="14">
    <source>
        <dbReference type="Proteomes" id="UP000311382"/>
    </source>
</evidence>
<dbReference type="Gene3D" id="3.30.460.10">
    <property type="entry name" value="Beta Polymerase, domain 2"/>
    <property type="match status" value="1"/>
</dbReference>
<feature type="compositionally biased region" description="Acidic residues" evidence="11">
    <location>
        <begin position="160"/>
        <end position="171"/>
    </location>
</feature>
<dbReference type="GO" id="GO:0006303">
    <property type="term" value="P:double-strand break repair via nonhomologous end joining"/>
    <property type="evidence" value="ECO:0007669"/>
    <property type="project" value="TreeGrafter"/>
</dbReference>
<dbReference type="SUPFAM" id="SSF81301">
    <property type="entry name" value="Nucleotidyltransferase"/>
    <property type="match status" value="1"/>
</dbReference>
<dbReference type="GO" id="GO:0003887">
    <property type="term" value="F:DNA-directed DNA polymerase activity"/>
    <property type="evidence" value="ECO:0007669"/>
    <property type="project" value="UniProtKB-KW"/>
</dbReference>
<feature type="active site" description="Nucleophile; Schiff-base intermediate with DNA; for 5'-dRP lyase activity" evidence="10">
    <location>
        <position position="729"/>
    </location>
</feature>
<comment type="caution">
    <text evidence="13">The sequence shown here is derived from an EMBL/GenBank/DDBJ whole genome shotgun (WGS) entry which is preliminary data.</text>
</comment>
<dbReference type="InterPro" id="IPR037160">
    <property type="entry name" value="DNA_Pol_thumb_sf"/>
</dbReference>
<dbReference type="InterPro" id="IPR027421">
    <property type="entry name" value="DNA_pol_lamdba_lyase_dom_sf"/>
</dbReference>